<sequence>MDRGLVGTKEGCATGDCGACTTAVYSLEGGRLACSSLNACITPLASLAGKLLVTAEGLAEPDGTLHPVQQAMVEEHGSQCGFCTPGFVMSLYSHLKNGAAAEREAVITSISGNLCRCTGYVPIIRAGMRLRPADAEDWYANNAAAIKKRLAALQRENRPRRLAELEAAWRKKPKARPVAGSTDLGLELTQQLAEHELLPLAEIPELRGIKKAKTRWSIGAAATWAEVEELIAPELPGMSELLHRFGSPPIRAQATVGGNIANASPVADGPPVFLALGCTLVLQRDGKKREVALEDFYQGYKKTVLRPRELIREVRLRRPAKGEVFDVGKISKRFEDDISAVCGAWQLRLGARNRILAARVAYGGMAAVPLRAKRCEAALTGQPFTLATVAAAAAALSKDYKPLDDMRASAAYRMTVARNLLRRFYLRASGQDAGLEQLSA</sequence>
<dbReference type="Pfam" id="PF00941">
    <property type="entry name" value="FAD_binding_5"/>
    <property type="match status" value="1"/>
</dbReference>
<dbReference type="InterPro" id="IPR005107">
    <property type="entry name" value="CO_DH_flav_C"/>
</dbReference>
<dbReference type="SUPFAM" id="SSF47741">
    <property type="entry name" value="CO dehydrogenase ISP C-domain like"/>
    <property type="match status" value="1"/>
</dbReference>
<evidence type="ECO:0000256" key="1">
    <source>
        <dbReference type="ARBA" id="ARBA00022630"/>
    </source>
</evidence>
<dbReference type="Gene3D" id="3.30.390.50">
    <property type="entry name" value="CO dehydrogenase flavoprotein, C-terminal domain"/>
    <property type="match status" value="1"/>
</dbReference>
<dbReference type="PROSITE" id="PS51387">
    <property type="entry name" value="FAD_PCMH"/>
    <property type="match status" value="1"/>
</dbReference>
<dbReference type="InterPro" id="IPR012175">
    <property type="entry name" value="Xanth_DH_ssu_bac"/>
</dbReference>
<dbReference type="InterPro" id="IPR036884">
    <property type="entry name" value="2Fe-2S-bd_dom_sf"/>
</dbReference>
<dbReference type="GO" id="GO:0071949">
    <property type="term" value="F:FAD binding"/>
    <property type="evidence" value="ECO:0007669"/>
    <property type="project" value="InterPro"/>
</dbReference>
<gene>
    <name evidence="6" type="primary">xdhA</name>
    <name evidence="6" type="ORF">ISN26_02095</name>
</gene>
<dbReference type="SUPFAM" id="SSF54292">
    <property type="entry name" value="2Fe-2S ferredoxin-like"/>
    <property type="match status" value="1"/>
</dbReference>
<dbReference type="GO" id="GO:0005506">
    <property type="term" value="F:iron ion binding"/>
    <property type="evidence" value="ECO:0007669"/>
    <property type="project" value="InterPro"/>
</dbReference>
<evidence type="ECO:0000256" key="4">
    <source>
        <dbReference type="ARBA" id="ARBA00023004"/>
    </source>
</evidence>
<dbReference type="PIRSF" id="PIRSF036557">
    <property type="entry name" value="XdhA_RC"/>
    <property type="match status" value="1"/>
</dbReference>
<dbReference type="InterPro" id="IPR016167">
    <property type="entry name" value="FAD-bd_PCMH_sub1"/>
</dbReference>
<feature type="domain" description="FAD-binding PCMH-type" evidence="5">
    <location>
        <begin position="145"/>
        <end position="321"/>
    </location>
</feature>
<dbReference type="SUPFAM" id="SSF56176">
    <property type="entry name" value="FAD-binding/transporter-associated domain-like"/>
    <property type="match status" value="1"/>
</dbReference>
<evidence type="ECO:0000313" key="6">
    <source>
        <dbReference type="EMBL" id="MBF2734872.1"/>
    </source>
</evidence>
<dbReference type="PANTHER" id="PTHR45444:SF3">
    <property type="entry name" value="XANTHINE DEHYDROGENASE"/>
    <property type="match status" value="1"/>
</dbReference>
<evidence type="ECO:0000256" key="3">
    <source>
        <dbReference type="ARBA" id="ARBA00022827"/>
    </source>
</evidence>
<dbReference type="Pfam" id="PF01799">
    <property type="entry name" value="Fer2_2"/>
    <property type="match status" value="1"/>
</dbReference>
<name>A0A930XWA1_9GAMM</name>
<proteinExistence type="predicted"/>
<keyword evidence="7" id="KW-1185">Reference proteome</keyword>
<dbReference type="InterPro" id="IPR006058">
    <property type="entry name" value="2Fe2S_fd_BS"/>
</dbReference>
<dbReference type="PANTHER" id="PTHR45444">
    <property type="entry name" value="XANTHINE DEHYDROGENASE"/>
    <property type="match status" value="1"/>
</dbReference>
<dbReference type="InterPro" id="IPR016208">
    <property type="entry name" value="Ald_Oxase/xanthine_DH-like"/>
</dbReference>
<dbReference type="SUPFAM" id="SSF55447">
    <property type="entry name" value="CO dehydrogenase flavoprotein C-terminal domain-like"/>
    <property type="match status" value="1"/>
</dbReference>
<evidence type="ECO:0000313" key="7">
    <source>
        <dbReference type="Proteomes" id="UP000604381"/>
    </source>
</evidence>
<dbReference type="SMART" id="SM01092">
    <property type="entry name" value="CO_deh_flav_C"/>
    <property type="match status" value="1"/>
</dbReference>
<dbReference type="Gene3D" id="3.10.20.30">
    <property type="match status" value="1"/>
</dbReference>
<dbReference type="Gene3D" id="1.10.150.120">
    <property type="entry name" value="[2Fe-2S]-binding domain"/>
    <property type="match status" value="1"/>
</dbReference>
<dbReference type="Pfam" id="PF03450">
    <property type="entry name" value="CO_deh_flav_C"/>
    <property type="match status" value="1"/>
</dbReference>
<dbReference type="InterPro" id="IPR014307">
    <property type="entry name" value="Xanthine_DH_ssu"/>
</dbReference>
<dbReference type="EC" id="1.17.1.4" evidence="6"/>
<accession>A0A930XWA1</accession>
<reference evidence="6" key="1">
    <citation type="submission" date="2020-10" db="EMBL/GenBank/DDBJ databases">
        <title>An improved Amphimedon queenslandica hologenome assembly reveals how three proteobacterial symbionts can extend the metabolic phenotypic of their marine sponge host.</title>
        <authorList>
            <person name="Degnan B."/>
            <person name="Degnan S."/>
            <person name="Xiang X."/>
        </authorList>
    </citation>
    <scope>NUCLEOTIDE SEQUENCE</scope>
    <source>
        <strain evidence="6">AqS2</strain>
    </source>
</reference>
<dbReference type="Gene3D" id="3.30.43.10">
    <property type="entry name" value="Uridine Diphospho-n-acetylenolpyruvylglucosamine Reductase, domain 2"/>
    <property type="match status" value="1"/>
</dbReference>
<dbReference type="InterPro" id="IPR016166">
    <property type="entry name" value="FAD-bd_PCMH"/>
</dbReference>
<keyword evidence="2" id="KW-0479">Metal-binding</keyword>
<dbReference type="InterPro" id="IPR002888">
    <property type="entry name" value="2Fe-2S-bd"/>
</dbReference>
<protein>
    <submittedName>
        <fullName evidence="6">Xanthine dehydrogenase small subunit</fullName>
        <ecNumber evidence="6">1.17.1.4</ecNumber>
    </submittedName>
</protein>
<keyword evidence="1" id="KW-0285">Flavoprotein</keyword>
<keyword evidence="4" id="KW-0408">Iron</keyword>
<dbReference type="EMBL" id="JADHEI010000028">
    <property type="protein sequence ID" value="MBF2734872.1"/>
    <property type="molecule type" value="Genomic_DNA"/>
</dbReference>
<dbReference type="NCBIfam" id="TIGR02963">
    <property type="entry name" value="xanthine_xdhA"/>
    <property type="match status" value="1"/>
</dbReference>
<dbReference type="AlphaFoldDB" id="A0A930XWA1"/>
<dbReference type="GO" id="GO:0051537">
    <property type="term" value="F:2 iron, 2 sulfur cluster binding"/>
    <property type="evidence" value="ECO:0007669"/>
    <property type="project" value="InterPro"/>
</dbReference>
<dbReference type="InterPro" id="IPR002346">
    <property type="entry name" value="Mopterin_DH_FAD-bd"/>
</dbReference>
<dbReference type="InterPro" id="IPR016169">
    <property type="entry name" value="FAD-bd_PCMH_sub2"/>
</dbReference>
<dbReference type="InterPro" id="IPR036318">
    <property type="entry name" value="FAD-bd_PCMH-like_sf"/>
</dbReference>
<keyword evidence="3" id="KW-0274">FAD</keyword>
<dbReference type="Proteomes" id="UP000604381">
    <property type="component" value="Unassembled WGS sequence"/>
</dbReference>
<dbReference type="InterPro" id="IPR036683">
    <property type="entry name" value="CO_DH_flav_C_dom_sf"/>
</dbReference>
<dbReference type="InterPro" id="IPR036010">
    <property type="entry name" value="2Fe-2S_ferredoxin-like_sf"/>
</dbReference>
<dbReference type="GO" id="GO:0004854">
    <property type="term" value="F:xanthine dehydrogenase activity"/>
    <property type="evidence" value="ECO:0007669"/>
    <property type="project" value="UniProtKB-EC"/>
</dbReference>
<dbReference type="PROSITE" id="PS00197">
    <property type="entry name" value="2FE2S_FER_1"/>
    <property type="match status" value="1"/>
</dbReference>
<comment type="caution">
    <text evidence="6">The sequence shown here is derived from an EMBL/GenBank/DDBJ whole genome shotgun (WGS) entry which is preliminary data.</text>
</comment>
<dbReference type="Gene3D" id="3.30.465.10">
    <property type="match status" value="1"/>
</dbReference>
<evidence type="ECO:0000259" key="5">
    <source>
        <dbReference type="PROSITE" id="PS51387"/>
    </source>
</evidence>
<evidence type="ECO:0000256" key="2">
    <source>
        <dbReference type="ARBA" id="ARBA00022723"/>
    </source>
</evidence>
<dbReference type="InterPro" id="IPR012675">
    <property type="entry name" value="Beta-grasp_dom_sf"/>
</dbReference>
<keyword evidence="6" id="KW-0560">Oxidoreductase</keyword>
<organism evidence="6 7">
    <name type="scientific">Candidatus Amphirhobacter heronislandensis</name>
    <dbReference type="NCBI Taxonomy" id="1732024"/>
    <lineage>
        <taxon>Bacteria</taxon>
        <taxon>Pseudomonadati</taxon>
        <taxon>Pseudomonadota</taxon>
        <taxon>Gammaproteobacteria</taxon>
        <taxon>Candidatus Tethybacterales</taxon>
        <taxon>Candidatus Tethybacteraceae</taxon>
        <taxon>Candidatus Amphirhobacter</taxon>
    </lineage>
</organism>